<protein>
    <recommendedName>
        <fullName evidence="4">Reverse transcriptase zinc-binding domain-containing protein</fullName>
    </recommendedName>
</protein>
<name>A0AA47MHU4_MERPO</name>
<evidence type="ECO:0000313" key="3">
    <source>
        <dbReference type="Proteomes" id="UP001174136"/>
    </source>
</evidence>
<dbReference type="AlphaFoldDB" id="A0AA47MHU4"/>
<evidence type="ECO:0000256" key="1">
    <source>
        <dbReference type="SAM" id="Phobius"/>
    </source>
</evidence>
<keyword evidence="1" id="KW-0812">Transmembrane</keyword>
<organism evidence="2 3">
    <name type="scientific">Merluccius polli</name>
    <name type="common">Benguela hake</name>
    <name type="synonym">Merluccius cadenati</name>
    <dbReference type="NCBI Taxonomy" id="89951"/>
    <lineage>
        <taxon>Eukaryota</taxon>
        <taxon>Metazoa</taxon>
        <taxon>Chordata</taxon>
        <taxon>Craniata</taxon>
        <taxon>Vertebrata</taxon>
        <taxon>Euteleostomi</taxon>
        <taxon>Actinopterygii</taxon>
        <taxon>Neopterygii</taxon>
        <taxon>Teleostei</taxon>
        <taxon>Neoteleostei</taxon>
        <taxon>Acanthomorphata</taxon>
        <taxon>Zeiogadaria</taxon>
        <taxon>Gadariae</taxon>
        <taxon>Gadiformes</taxon>
        <taxon>Gadoidei</taxon>
        <taxon>Merlucciidae</taxon>
        <taxon>Merluccius</taxon>
    </lineage>
</organism>
<keyword evidence="3" id="KW-1185">Reference proteome</keyword>
<dbReference type="Proteomes" id="UP001174136">
    <property type="component" value="Unassembled WGS sequence"/>
</dbReference>
<keyword evidence="1" id="KW-1133">Transmembrane helix</keyword>
<proteinExistence type="predicted"/>
<evidence type="ECO:0008006" key="4">
    <source>
        <dbReference type="Google" id="ProtNLM"/>
    </source>
</evidence>
<gene>
    <name evidence="2" type="ORF">N1851_022699</name>
</gene>
<sequence>MKESRWTEFFGPDVSPKGSWWSLDKLPVEERTADLYSSRYRVHLDPEQREECMFCSQIETLAHLFIQCPRLAALFELLKRWFQGLGEDFSFGLFIFGPKYSAKKKSVHTLVNFLSGSAKLAIWLTRRNRAQSVGSVEPVLVLKGLLKARLRLDNSTLLLPPCVSIRQSPDPVTSHEHVTPPDPPVTSAAPEELWVHSKPCGPALKSHLTFLIRVSIGVISAFTTVLMAAMLLSLVLALERFWRPPAVEATVDDFNRVKYQPKPSVT</sequence>
<comment type="caution">
    <text evidence="2">The sequence shown here is derived from an EMBL/GenBank/DDBJ whole genome shotgun (WGS) entry which is preliminary data.</text>
</comment>
<keyword evidence="1" id="KW-0472">Membrane</keyword>
<evidence type="ECO:0000313" key="2">
    <source>
        <dbReference type="EMBL" id="KAK0140342.1"/>
    </source>
</evidence>
<feature type="transmembrane region" description="Helical" evidence="1">
    <location>
        <begin position="210"/>
        <end position="238"/>
    </location>
</feature>
<accession>A0AA47MHU4</accession>
<dbReference type="EMBL" id="JAOPHQ010004207">
    <property type="protein sequence ID" value="KAK0140342.1"/>
    <property type="molecule type" value="Genomic_DNA"/>
</dbReference>
<reference evidence="2" key="1">
    <citation type="journal article" date="2023" name="Front. Mar. Sci.">
        <title>A new Merluccius polli reference genome to investigate the effects of global change in West African waters.</title>
        <authorList>
            <person name="Mateo J.L."/>
            <person name="Blanco-Fernandez C."/>
            <person name="Garcia-Vazquez E."/>
            <person name="Machado-Schiaffino G."/>
        </authorList>
    </citation>
    <scope>NUCLEOTIDE SEQUENCE</scope>
    <source>
        <strain evidence="2">C29</strain>
        <tissue evidence="2">Fin</tissue>
    </source>
</reference>